<dbReference type="AlphaFoldDB" id="A0A518DVS3"/>
<dbReference type="SUPFAM" id="SSF53613">
    <property type="entry name" value="Ribokinase-like"/>
    <property type="match status" value="1"/>
</dbReference>
<evidence type="ECO:0000313" key="6">
    <source>
        <dbReference type="Proteomes" id="UP000317648"/>
    </source>
</evidence>
<dbReference type="InterPro" id="IPR029056">
    <property type="entry name" value="Ribokinase-like"/>
</dbReference>
<name>A0A518DVS3_9BACT</name>
<dbReference type="PANTHER" id="PTHR43320:SF2">
    <property type="entry name" value="2-DEHYDRO-3-DEOXYGLUCONOKINASE_2-DEHYDRO-3-DEOXYGALACTONOKINASE"/>
    <property type="match status" value="1"/>
</dbReference>
<proteinExistence type="inferred from homology"/>
<keyword evidence="2 5" id="KW-0808">Transferase</keyword>
<dbReference type="OrthoDB" id="9813569at2"/>
<dbReference type="InterPro" id="IPR011611">
    <property type="entry name" value="PfkB_dom"/>
</dbReference>
<feature type="domain" description="Carbohydrate kinase PfkB" evidence="4">
    <location>
        <begin position="4"/>
        <end position="312"/>
    </location>
</feature>
<protein>
    <submittedName>
        <fullName evidence="5">2-dehydro-3-deoxygluconokinase</fullName>
        <ecNumber evidence="5">2.7.1.45</ecNumber>
    </submittedName>
</protein>
<accession>A0A518DVS3</accession>
<keyword evidence="3 5" id="KW-0418">Kinase</keyword>
<organism evidence="5 6">
    <name type="scientific">Lignipirellula cremea</name>
    <dbReference type="NCBI Taxonomy" id="2528010"/>
    <lineage>
        <taxon>Bacteria</taxon>
        <taxon>Pseudomonadati</taxon>
        <taxon>Planctomycetota</taxon>
        <taxon>Planctomycetia</taxon>
        <taxon>Pirellulales</taxon>
        <taxon>Pirellulaceae</taxon>
        <taxon>Lignipirellula</taxon>
    </lineage>
</organism>
<evidence type="ECO:0000256" key="2">
    <source>
        <dbReference type="ARBA" id="ARBA00022679"/>
    </source>
</evidence>
<dbReference type="PANTHER" id="PTHR43320">
    <property type="entry name" value="SUGAR KINASE"/>
    <property type="match status" value="1"/>
</dbReference>
<evidence type="ECO:0000256" key="3">
    <source>
        <dbReference type="ARBA" id="ARBA00022777"/>
    </source>
</evidence>
<dbReference type="GO" id="GO:0008673">
    <property type="term" value="F:2-dehydro-3-deoxygluconokinase activity"/>
    <property type="evidence" value="ECO:0007669"/>
    <property type="project" value="UniProtKB-EC"/>
</dbReference>
<dbReference type="EC" id="2.7.1.45" evidence="5"/>
<keyword evidence="6" id="KW-1185">Reference proteome</keyword>
<reference evidence="5 6" key="1">
    <citation type="submission" date="2019-02" db="EMBL/GenBank/DDBJ databases">
        <title>Deep-cultivation of Planctomycetes and their phenomic and genomic characterization uncovers novel biology.</title>
        <authorList>
            <person name="Wiegand S."/>
            <person name="Jogler M."/>
            <person name="Boedeker C."/>
            <person name="Pinto D."/>
            <person name="Vollmers J."/>
            <person name="Rivas-Marin E."/>
            <person name="Kohn T."/>
            <person name="Peeters S.H."/>
            <person name="Heuer A."/>
            <person name="Rast P."/>
            <person name="Oberbeckmann S."/>
            <person name="Bunk B."/>
            <person name="Jeske O."/>
            <person name="Meyerdierks A."/>
            <person name="Storesund J.E."/>
            <person name="Kallscheuer N."/>
            <person name="Luecker S."/>
            <person name="Lage O.M."/>
            <person name="Pohl T."/>
            <person name="Merkel B.J."/>
            <person name="Hornburger P."/>
            <person name="Mueller R.-W."/>
            <person name="Bruemmer F."/>
            <person name="Labrenz M."/>
            <person name="Spormann A.M."/>
            <person name="Op den Camp H."/>
            <person name="Overmann J."/>
            <person name="Amann R."/>
            <person name="Jetten M.S.M."/>
            <person name="Mascher T."/>
            <person name="Medema M.H."/>
            <person name="Devos D.P."/>
            <person name="Kaster A.-K."/>
            <person name="Ovreas L."/>
            <person name="Rohde M."/>
            <person name="Galperin M.Y."/>
            <person name="Jogler C."/>
        </authorList>
    </citation>
    <scope>NUCLEOTIDE SEQUENCE [LARGE SCALE GENOMIC DNA]</scope>
    <source>
        <strain evidence="5 6">Pla85_3_4</strain>
    </source>
</reference>
<sequence length="341" mass="36291">MAVAVTFGEIMMRLATPGHQRFVQATEFEISYAGAEASVAVSLAAFGHQASLATVLPNNPLGDACLGWLRYYGVDPRHVRRSDTGRMGVYFLEAGAAQRPSKVVYDRAGSAITLAPAASYDWPAMFDGVDWFHTTGITPALGPACAEATASALKAAKTAGLQTSFDINYRGNLWSKEVAQKTVEPMLASVDLVIANEQDAADVLGIHAEKTDISKGQIDRQSYEGVARQIQERYGCAKVAITLRESESATINHWSACLLDADGFHLSQRYTIHVVDRVGAGDAFCGGMASALLDGMGSQEALEFAVAASCLKHSIPGDFNKVTKAEVLRLSGGDGSGRVVR</sequence>
<dbReference type="Proteomes" id="UP000317648">
    <property type="component" value="Chromosome"/>
</dbReference>
<comment type="similarity">
    <text evidence="1">Belongs to the carbohydrate kinase PfkB family.</text>
</comment>
<gene>
    <name evidence="5" type="primary">kdgK</name>
    <name evidence="5" type="ORF">Pla8534_37560</name>
</gene>
<dbReference type="KEGG" id="lcre:Pla8534_37560"/>
<dbReference type="RefSeq" id="WP_145054619.1">
    <property type="nucleotide sequence ID" value="NZ_CP036433.1"/>
</dbReference>
<dbReference type="CDD" id="cd01166">
    <property type="entry name" value="KdgK"/>
    <property type="match status" value="1"/>
</dbReference>
<evidence type="ECO:0000313" key="5">
    <source>
        <dbReference type="EMBL" id="QDU95937.1"/>
    </source>
</evidence>
<dbReference type="Gene3D" id="3.40.1190.20">
    <property type="match status" value="1"/>
</dbReference>
<evidence type="ECO:0000256" key="1">
    <source>
        <dbReference type="ARBA" id="ARBA00010688"/>
    </source>
</evidence>
<dbReference type="EMBL" id="CP036433">
    <property type="protein sequence ID" value="QDU95937.1"/>
    <property type="molecule type" value="Genomic_DNA"/>
</dbReference>
<evidence type="ECO:0000259" key="4">
    <source>
        <dbReference type="Pfam" id="PF00294"/>
    </source>
</evidence>
<dbReference type="Pfam" id="PF00294">
    <property type="entry name" value="PfkB"/>
    <property type="match status" value="1"/>
</dbReference>
<dbReference type="InterPro" id="IPR052700">
    <property type="entry name" value="Carb_kinase_PfkB-like"/>
</dbReference>